<comment type="caution">
    <text evidence="4">The sequence shown here is derived from an EMBL/GenBank/DDBJ whole genome shotgun (WGS) entry which is preliminary data.</text>
</comment>
<feature type="domain" description="DUF4399" evidence="3">
    <location>
        <begin position="58"/>
        <end position="147"/>
    </location>
</feature>
<dbReference type="Proteomes" id="UP000474159">
    <property type="component" value="Unassembled WGS sequence"/>
</dbReference>
<dbReference type="EMBL" id="VZZK01000001">
    <property type="protein sequence ID" value="KAB1081790.1"/>
    <property type="molecule type" value="Genomic_DNA"/>
</dbReference>
<organism evidence="4 5">
    <name type="scientific">Methylobacterium soli</name>
    <dbReference type="NCBI Taxonomy" id="553447"/>
    <lineage>
        <taxon>Bacteria</taxon>
        <taxon>Pseudomonadati</taxon>
        <taxon>Pseudomonadota</taxon>
        <taxon>Alphaproteobacteria</taxon>
        <taxon>Hyphomicrobiales</taxon>
        <taxon>Methylobacteriaceae</taxon>
        <taxon>Methylobacterium</taxon>
    </lineage>
</organism>
<sequence>MRAWTRRTCTQLAIPLVLAAGASHAQDNKTTRTPSAPGAAVYFIDIKDGAVLPRKAMIRFGLRNMGVAPAGSDRINSGHHHLLIDVAAPAPDRPIPNDFNHLHFGAGQTEAEVDLPPGEHTLQLLLADKDHVPHNPPIASEVVKVRVVESPTQSPTVANTSPQTRRSSPPGARVYFVQPRNGSVIARKTTIRFGLVGMGVAPAGFDKANTGHHHLLIDTPMRSPDERIPNDFNHLHFGLGQTEAQVTLPLGTHTLQLVLADADHVPHNPVVMSDPIKVLVTRTGRRSRAKHARAR</sequence>
<feature type="chain" id="PRO_5026804214" evidence="2">
    <location>
        <begin position="26"/>
        <end position="295"/>
    </location>
</feature>
<keyword evidence="5" id="KW-1185">Reference proteome</keyword>
<evidence type="ECO:0000313" key="4">
    <source>
        <dbReference type="EMBL" id="KAB1081790.1"/>
    </source>
</evidence>
<feature type="signal peptide" evidence="2">
    <location>
        <begin position="1"/>
        <end position="25"/>
    </location>
</feature>
<evidence type="ECO:0000256" key="1">
    <source>
        <dbReference type="SAM" id="MobiDB-lite"/>
    </source>
</evidence>
<dbReference type="OrthoDB" id="531568at2"/>
<dbReference type="Pfam" id="PF14347">
    <property type="entry name" value="DUF4399"/>
    <property type="match status" value="2"/>
</dbReference>
<feature type="region of interest" description="Disordered" evidence="1">
    <location>
        <begin position="150"/>
        <end position="172"/>
    </location>
</feature>
<dbReference type="RefSeq" id="WP_150996447.1">
    <property type="nucleotide sequence ID" value="NZ_BPQY01000242.1"/>
</dbReference>
<name>A0A6L3T5T9_9HYPH</name>
<evidence type="ECO:0000313" key="5">
    <source>
        <dbReference type="Proteomes" id="UP000474159"/>
    </source>
</evidence>
<accession>A0A6L3T5T9</accession>
<feature type="compositionally biased region" description="Polar residues" evidence="1">
    <location>
        <begin position="150"/>
        <end position="167"/>
    </location>
</feature>
<dbReference type="AlphaFoldDB" id="A0A6L3T5T9"/>
<proteinExistence type="predicted"/>
<gene>
    <name evidence="4" type="ORF">F6X53_01460</name>
</gene>
<feature type="domain" description="DUF4399" evidence="3">
    <location>
        <begin position="191"/>
        <end position="280"/>
    </location>
</feature>
<dbReference type="InterPro" id="IPR025512">
    <property type="entry name" value="DUF4399"/>
</dbReference>
<reference evidence="4 5" key="1">
    <citation type="submission" date="2019-09" db="EMBL/GenBank/DDBJ databases">
        <title>YIM 48816 draft genome.</title>
        <authorList>
            <person name="Jiang L."/>
        </authorList>
    </citation>
    <scope>NUCLEOTIDE SEQUENCE [LARGE SCALE GENOMIC DNA]</scope>
    <source>
        <strain evidence="4 5">YIM 48816</strain>
    </source>
</reference>
<keyword evidence="2" id="KW-0732">Signal</keyword>
<evidence type="ECO:0000256" key="2">
    <source>
        <dbReference type="SAM" id="SignalP"/>
    </source>
</evidence>
<evidence type="ECO:0000259" key="3">
    <source>
        <dbReference type="Pfam" id="PF14347"/>
    </source>
</evidence>
<protein>
    <submittedName>
        <fullName evidence="4">DUF4399 domain-containing protein</fullName>
    </submittedName>
</protein>